<sequence>MEDSGKEEEDKKSCCTWPKIVVAAILTVTCCIILWKYAPIDSAIDSILPKFNKTSGDYSDTGGAFGDIPPTEAPSTPDRFNFMQCKQGKECCNGLPKICHLGVDEILYATAHNAMASFEDGFLFGPNHRLQLERALFAGYRGINLDICNCAGLLVFCHGYCSLGIRGVDEVFASINGFLDSNPTEVLMMPMEINNFADESVDLDQFYFQMTQIPGLIEKVYIRENDNAPWPTLKKAVDSNKRIFMFHFNGPDCTTANPCPPGLHLYDKYAIDTNWEFRNLEDVEDSPVSCDLVLKEALSHQAFFGVNNFLSPPSYSVSKTLNSVDFARERIRACSEQANLDVNFIYADFWSEGALPELVQEHNRGLARRRQRTLRRTD</sequence>
<dbReference type="Pfam" id="PF26146">
    <property type="entry name" value="PI-PLC_X"/>
    <property type="match status" value="1"/>
</dbReference>
<keyword evidence="1" id="KW-0472">Membrane</keyword>
<dbReference type="PANTHER" id="PTHR13593:SF140">
    <property type="entry name" value="PLC-LIKE PHOSPHODIESTERASE"/>
    <property type="match status" value="1"/>
</dbReference>
<dbReference type="GO" id="GO:0006629">
    <property type="term" value="P:lipid metabolic process"/>
    <property type="evidence" value="ECO:0007669"/>
    <property type="project" value="InterPro"/>
</dbReference>
<reference evidence="2" key="1">
    <citation type="submission" date="2023-08" db="EMBL/GenBank/DDBJ databases">
        <authorList>
            <person name="Audoor S."/>
            <person name="Bilcke G."/>
        </authorList>
    </citation>
    <scope>NUCLEOTIDE SEQUENCE</scope>
</reference>
<evidence type="ECO:0000256" key="1">
    <source>
        <dbReference type="SAM" id="Phobius"/>
    </source>
</evidence>
<accession>A0AAD2FSZ3</accession>
<dbReference type="PANTHER" id="PTHR13593">
    <property type="match status" value="1"/>
</dbReference>
<name>A0AAD2FSZ3_9STRA</name>
<dbReference type="InterPro" id="IPR051057">
    <property type="entry name" value="PI-PLC_domain"/>
</dbReference>
<proteinExistence type="predicted"/>
<comment type="caution">
    <text evidence="2">The sequence shown here is derived from an EMBL/GenBank/DDBJ whole genome shotgun (WGS) entry which is preliminary data.</text>
</comment>
<dbReference type="InterPro" id="IPR017946">
    <property type="entry name" value="PLC-like_Pdiesterase_TIM-brl"/>
</dbReference>
<evidence type="ECO:0000313" key="3">
    <source>
        <dbReference type="Proteomes" id="UP001295423"/>
    </source>
</evidence>
<evidence type="ECO:0000313" key="2">
    <source>
        <dbReference type="EMBL" id="CAJ1952420.1"/>
    </source>
</evidence>
<dbReference type="Proteomes" id="UP001295423">
    <property type="component" value="Unassembled WGS sequence"/>
</dbReference>
<protein>
    <recommendedName>
        <fullName evidence="4">Phosphatidylinositol-specific phospholipase C X domain-containing protein</fullName>
    </recommendedName>
</protein>
<gene>
    <name evidence="2" type="ORF">CYCCA115_LOCUS13544</name>
</gene>
<evidence type="ECO:0008006" key="4">
    <source>
        <dbReference type="Google" id="ProtNLM"/>
    </source>
</evidence>
<dbReference type="GO" id="GO:0008081">
    <property type="term" value="F:phosphoric diester hydrolase activity"/>
    <property type="evidence" value="ECO:0007669"/>
    <property type="project" value="InterPro"/>
</dbReference>
<dbReference type="EMBL" id="CAKOGP040001803">
    <property type="protein sequence ID" value="CAJ1952420.1"/>
    <property type="molecule type" value="Genomic_DNA"/>
</dbReference>
<dbReference type="AlphaFoldDB" id="A0AAD2FSZ3"/>
<keyword evidence="1" id="KW-1133">Transmembrane helix</keyword>
<keyword evidence="3" id="KW-1185">Reference proteome</keyword>
<organism evidence="2 3">
    <name type="scientific">Cylindrotheca closterium</name>
    <dbReference type="NCBI Taxonomy" id="2856"/>
    <lineage>
        <taxon>Eukaryota</taxon>
        <taxon>Sar</taxon>
        <taxon>Stramenopiles</taxon>
        <taxon>Ochrophyta</taxon>
        <taxon>Bacillariophyta</taxon>
        <taxon>Bacillariophyceae</taxon>
        <taxon>Bacillariophycidae</taxon>
        <taxon>Bacillariales</taxon>
        <taxon>Bacillariaceae</taxon>
        <taxon>Cylindrotheca</taxon>
    </lineage>
</organism>
<dbReference type="Gene3D" id="3.20.20.190">
    <property type="entry name" value="Phosphatidylinositol (PI) phosphodiesterase"/>
    <property type="match status" value="1"/>
</dbReference>
<keyword evidence="1" id="KW-0812">Transmembrane</keyword>
<dbReference type="SUPFAM" id="SSF51695">
    <property type="entry name" value="PLC-like phosphodiesterases"/>
    <property type="match status" value="1"/>
</dbReference>
<feature type="transmembrane region" description="Helical" evidence="1">
    <location>
        <begin position="20"/>
        <end position="38"/>
    </location>
</feature>